<dbReference type="InterPro" id="IPR055493">
    <property type="entry name" value="DUF7065"/>
</dbReference>
<comment type="caution">
    <text evidence="3">The sequence shown here is derived from an EMBL/GenBank/DDBJ whole genome shotgun (WGS) entry which is preliminary data.</text>
</comment>
<dbReference type="EMBL" id="BMMH01000005">
    <property type="protein sequence ID" value="GGL13092.1"/>
    <property type="molecule type" value="Genomic_DNA"/>
</dbReference>
<dbReference type="SUPFAM" id="SSF159245">
    <property type="entry name" value="AttH-like"/>
    <property type="match status" value="1"/>
</dbReference>
<gene>
    <name evidence="3" type="ORF">GCM10011588_29390</name>
</gene>
<dbReference type="Pfam" id="PF23213">
    <property type="entry name" value="DUF7065"/>
    <property type="match status" value="1"/>
</dbReference>
<organism evidence="3 4">
    <name type="scientific">Nocardia jinanensis</name>
    <dbReference type="NCBI Taxonomy" id="382504"/>
    <lineage>
        <taxon>Bacteria</taxon>
        <taxon>Bacillati</taxon>
        <taxon>Actinomycetota</taxon>
        <taxon>Actinomycetes</taxon>
        <taxon>Mycobacteriales</taxon>
        <taxon>Nocardiaceae</taxon>
        <taxon>Nocardia</taxon>
    </lineage>
</organism>
<evidence type="ECO:0000259" key="1">
    <source>
        <dbReference type="Pfam" id="PF23212"/>
    </source>
</evidence>
<sequence length="311" mass="35627">MTTTLTTADDNFHPRGDDPWWTETVWFAWMVPERQLLGHYYLSFRSNLGVFAGGVTVFDNTAELPWELPFHSWDWHQPIPGGLDLRRAELDNGMRIVAEEPGQRYHLTYRHRRGLNLDMRYTATHEPLLTDEVPPFNKGHLDQIGRVTGEMVLHGETIPIDCFAMRDRSWGPRREGPQPRAGYTYSALPDGTAFLSVSVSNDHSDEIRTGFLTRDGIQHRLVAGDRKVDRDRDGRPATVRIDAVDEIGRSMAAEGRVISRQVLPVYSSMLCWNSLVEWTVDGQQGWGEDQDVWHPRKWRQFKESSIGSDIA</sequence>
<feature type="domain" description="DUF7065" evidence="2">
    <location>
        <begin position="136"/>
        <end position="173"/>
    </location>
</feature>
<reference evidence="3" key="2">
    <citation type="submission" date="2020-09" db="EMBL/GenBank/DDBJ databases">
        <authorList>
            <person name="Sun Q."/>
            <person name="Zhou Y."/>
        </authorList>
    </citation>
    <scope>NUCLEOTIDE SEQUENCE</scope>
    <source>
        <strain evidence="3">CGMCC 4.3508</strain>
    </source>
</reference>
<evidence type="ECO:0000313" key="3">
    <source>
        <dbReference type="EMBL" id="GGL13092.1"/>
    </source>
</evidence>
<dbReference type="Proteomes" id="UP000638263">
    <property type="component" value="Unassembled WGS sequence"/>
</dbReference>
<keyword evidence="4" id="KW-1185">Reference proteome</keyword>
<protein>
    <submittedName>
        <fullName evidence="3">Uncharacterized protein</fullName>
    </submittedName>
</protein>
<evidence type="ECO:0000313" key="4">
    <source>
        <dbReference type="Proteomes" id="UP000638263"/>
    </source>
</evidence>
<proteinExistence type="predicted"/>
<dbReference type="Pfam" id="PF23212">
    <property type="entry name" value="DUF7064"/>
    <property type="match status" value="1"/>
</dbReference>
<feature type="domain" description="DUF7064" evidence="1">
    <location>
        <begin position="187"/>
        <end position="287"/>
    </location>
</feature>
<accession>A0A917RKM0</accession>
<dbReference type="RefSeq" id="WP_062997652.1">
    <property type="nucleotide sequence ID" value="NZ_BMMH01000005.1"/>
</dbReference>
<name>A0A917RKM0_9NOCA</name>
<evidence type="ECO:0000259" key="2">
    <source>
        <dbReference type="Pfam" id="PF23213"/>
    </source>
</evidence>
<reference evidence="3" key="1">
    <citation type="journal article" date="2014" name="Int. J. Syst. Evol. Microbiol.">
        <title>Complete genome sequence of Corynebacterium casei LMG S-19264T (=DSM 44701T), isolated from a smear-ripened cheese.</title>
        <authorList>
            <consortium name="US DOE Joint Genome Institute (JGI-PGF)"/>
            <person name="Walter F."/>
            <person name="Albersmeier A."/>
            <person name="Kalinowski J."/>
            <person name="Ruckert C."/>
        </authorList>
    </citation>
    <scope>NUCLEOTIDE SEQUENCE</scope>
    <source>
        <strain evidence="3">CGMCC 4.3508</strain>
    </source>
</reference>
<dbReference type="InterPro" id="IPR055492">
    <property type="entry name" value="DUF7064"/>
</dbReference>
<dbReference type="AlphaFoldDB" id="A0A917RKM0"/>